<evidence type="ECO:0000259" key="6">
    <source>
        <dbReference type="Pfam" id="PF08646"/>
    </source>
</evidence>
<gene>
    <name evidence="7" type="ORF">ISN44_As13g012970</name>
</gene>
<organism evidence="7 8">
    <name type="scientific">Arabidopsis suecica</name>
    <name type="common">Swedish thale-cress</name>
    <name type="synonym">Cardaminopsis suecica</name>
    <dbReference type="NCBI Taxonomy" id="45249"/>
    <lineage>
        <taxon>Eukaryota</taxon>
        <taxon>Viridiplantae</taxon>
        <taxon>Streptophyta</taxon>
        <taxon>Embryophyta</taxon>
        <taxon>Tracheophyta</taxon>
        <taxon>Spermatophyta</taxon>
        <taxon>Magnoliopsida</taxon>
        <taxon>eudicotyledons</taxon>
        <taxon>Gunneridae</taxon>
        <taxon>Pentapetalae</taxon>
        <taxon>rosids</taxon>
        <taxon>malvids</taxon>
        <taxon>Brassicales</taxon>
        <taxon>Brassicaceae</taxon>
        <taxon>Camelineae</taxon>
        <taxon>Arabidopsis</taxon>
    </lineage>
</organism>
<dbReference type="OrthoDB" id="1113862at2759"/>
<dbReference type="Proteomes" id="UP000694251">
    <property type="component" value="Chromosome 13"/>
</dbReference>
<dbReference type="InterPro" id="IPR013955">
    <property type="entry name" value="Rep_factor-A_C"/>
</dbReference>
<dbReference type="EMBL" id="JAEFBJ010000013">
    <property type="protein sequence ID" value="KAG7537403.1"/>
    <property type="molecule type" value="Genomic_DNA"/>
</dbReference>
<dbReference type="CDD" id="cd04480">
    <property type="entry name" value="RPA1_DBD_A_like"/>
    <property type="match status" value="1"/>
</dbReference>
<feature type="region of interest" description="Disordered" evidence="4">
    <location>
        <begin position="298"/>
        <end position="335"/>
    </location>
</feature>
<dbReference type="PANTHER" id="PTHR47165:SF4">
    <property type="entry name" value="OS03G0429900 PROTEIN"/>
    <property type="match status" value="1"/>
</dbReference>
<name>A0A8T1XZP0_ARASU</name>
<dbReference type="PANTHER" id="PTHR47165">
    <property type="entry name" value="OS03G0429900 PROTEIN"/>
    <property type="match status" value="1"/>
</dbReference>
<dbReference type="GO" id="GO:0003677">
    <property type="term" value="F:DNA binding"/>
    <property type="evidence" value="ECO:0007669"/>
    <property type="project" value="UniProtKB-KW"/>
</dbReference>
<protein>
    <submittedName>
        <fullName evidence="7">Nucleic acid-binding OB-fold</fullName>
    </submittedName>
</protein>
<feature type="domain" description="Replication protein A 70 kDa DNA-binding subunit B/D first OB fold" evidence="5">
    <location>
        <begin position="5"/>
        <end position="107"/>
    </location>
</feature>
<reference evidence="7 8" key="1">
    <citation type="submission" date="2020-12" db="EMBL/GenBank/DDBJ databases">
        <title>Concerted genomic and epigenomic changes stabilize Arabidopsis allopolyploids.</title>
        <authorList>
            <person name="Chen Z."/>
        </authorList>
    </citation>
    <scope>NUCLEOTIDE SEQUENCE [LARGE SCALE GENOMIC DNA]</scope>
    <source>
        <strain evidence="7">As9502</strain>
        <tissue evidence="7">Leaf</tissue>
    </source>
</reference>
<dbReference type="Pfam" id="PF02721">
    <property type="entry name" value="DUF223"/>
    <property type="match status" value="1"/>
</dbReference>
<feature type="compositionally biased region" description="Basic and acidic residues" evidence="4">
    <location>
        <begin position="311"/>
        <end position="329"/>
    </location>
</feature>
<dbReference type="Pfam" id="PF08646">
    <property type="entry name" value="Rep_fac-A_C"/>
    <property type="match status" value="1"/>
</dbReference>
<dbReference type="AlphaFoldDB" id="A0A8T1XZP0"/>
<proteinExistence type="predicted"/>
<dbReference type="GO" id="GO:0046872">
    <property type="term" value="F:metal ion binding"/>
    <property type="evidence" value="ECO:0007669"/>
    <property type="project" value="UniProtKB-KW"/>
</dbReference>
<dbReference type="CDD" id="cd04476">
    <property type="entry name" value="RPA1_DBD_C"/>
    <property type="match status" value="1"/>
</dbReference>
<evidence type="ECO:0000313" key="7">
    <source>
        <dbReference type="EMBL" id="KAG7537403.1"/>
    </source>
</evidence>
<sequence length="335" mass="37573">MVASFAFLRDIRPYKTSWRVQVKVLHSWRQYTSMTGETLELVLADSQGVKIHASVKKDLVSKYVNNLSVNEWRFIETFALNHASGQFHPTGHLYKMSFVTVTQVTRCDPIGKVRVVCTIYGLDTDWSWYYFSCRNCNKKVTHIHSGVNTYSLKPTKPRFWCDVCKNAVTNVQAKYMLYVKVMDNTGETKCLLFDSICADMVGESAASLLGGSFNEIEDPNDVPDVIRNLVGKTFLFLISVEKENETSDSVTPSSKRVYATKLSASEQSSSSKKICIQSLDLEKSDPEFSDECMNVKNAEFPDSVDGNGTMDKGKGVKCHETPPVNDKKVASKVVT</sequence>
<evidence type="ECO:0000313" key="8">
    <source>
        <dbReference type="Proteomes" id="UP000694251"/>
    </source>
</evidence>
<keyword evidence="2" id="KW-0862">Zinc</keyword>
<comment type="caution">
    <text evidence="7">The sequence shown here is derived from an EMBL/GenBank/DDBJ whole genome shotgun (WGS) entry which is preliminary data.</text>
</comment>
<accession>A0A8T1XZP0</accession>
<evidence type="ECO:0000256" key="4">
    <source>
        <dbReference type="SAM" id="MobiDB-lite"/>
    </source>
</evidence>
<evidence type="ECO:0000256" key="2">
    <source>
        <dbReference type="ARBA" id="ARBA00022833"/>
    </source>
</evidence>
<evidence type="ECO:0000259" key="5">
    <source>
        <dbReference type="Pfam" id="PF02721"/>
    </source>
</evidence>
<keyword evidence="3" id="KW-0238">DNA-binding</keyword>
<keyword evidence="8" id="KW-1185">Reference proteome</keyword>
<evidence type="ECO:0000256" key="3">
    <source>
        <dbReference type="ARBA" id="ARBA00023125"/>
    </source>
</evidence>
<keyword evidence="1" id="KW-0479">Metal-binding</keyword>
<dbReference type="InterPro" id="IPR047192">
    <property type="entry name" value="Euk_RPA1_DBD_C"/>
</dbReference>
<dbReference type="InterPro" id="IPR003871">
    <property type="entry name" value="RFA1B/D_OB_1st"/>
</dbReference>
<evidence type="ECO:0000256" key="1">
    <source>
        <dbReference type="ARBA" id="ARBA00022723"/>
    </source>
</evidence>
<feature type="domain" description="Replication factor A C-terminal" evidence="6">
    <location>
        <begin position="115"/>
        <end position="244"/>
    </location>
</feature>